<feature type="compositionally biased region" description="Basic and acidic residues" evidence="21">
    <location>
        <begin position="308"/>
        <end position="327"/>
    </location>
</feature>
<feature type="compositionally biased region" description="Polar residues" evidence="21">
    <location>
        <begin position="387"/>
        <end position="399"/>
    </location>
</feature>
<dbReference type="PANTHER" id="PTHR12199">
    <property type="entry name" value="INTERPHOTORECEPTOR MATRIX PROTEOGLYCAN"/>
    <property type="match status" value="1"/>
</dbReference>
<feature type="region of interest" description="Disordered" evidence="21">
    <location>
        <begin position="466"/>
        <end position="552"/>
    </location>
</feature>
<evidence type="ECO:0000256" key="21">
    <source>
        <dbReference type="SAM" id="MobiDB-lite"/>
    </source>
</evidence>
<keyword evidence="5" id="KW-0272">Extracellular matrix</keyword>
<reference evidence="25 26" key="1">
    <citation type="journal article" date="2012" name="Genome Biol.">
        <title>Sequencing three crocodilian genomes to illuminate the evolution of archosaurs and amniotes.</title>
        <authorList>
            <person name="St John J.A."/>
            <person name="Braun E.L."/>
            <person name="Isberg S.R."/>
            <person name="Miles L.G."/>
            <person name="Chong A.Y."/>
            <person name="Gongora J."/>
            <person name="Dalzell P."/>
            <person name="Moran C."/>
            <person name="Bed'hom B."/>
            <person name="Abzhanov A."/>
            <person name="Burgess S.C."/>
            <person name="Cooksey A.M."/>
            <person name="Castoe T.A."/>
            <person name="Crawford N.G."/>
            <person name="Densmore L.D."/>
            <person name="Drew J.C."/>
            <person name="Edwards S.V."/>
            <person name="Faircloth B.C."/>
            <person name="Fujita M.K."/>
            <person name="Greenwold M.J."/>
            <person name="Hoffmann F.G."/>
            <person name="Howard J.M."/>
            <person name="Iguchi T."/>
            <person name="Janes D.E."/>
            <person name="Khan S.Y."/>
            <person name="Kohno S."/>
            <person name="de Koning A.J."/>
            <person name="Lance S.L."/>
            <person name="McCarthy F.M."/>
            <person name="McCormack J.E."/>
            <person name="Merchant M.E."/>
            <person name="Peterson D.G."/>
            <person name="Pollock D.D."/>
            <person name="Pourmand N."/>
            <person name="Raney B.J."/>
            <person name="Roessler K.A."/>
            <person name="Sanford J.R."/>
            <person name="Sawyer R.H."/>
            <person name="Schmidt C.J."/>
            <person name="Triplett E.W."/>
            <person name="Tuberville T.D."/>
            <person name="Venegas-Anaya M."/>
            <person name="Howard J.T."/>
            <person name="Jarvis E.D."/>
            <person name="Guillette L.J.Jr."/>
            <person name="Glenn T.C."/>
            <person name="Green R.E."/>
            <person name="Ray D.A."/>
        </authorList>
    </citation>
    <scope>NUCLEOTIDE SEQUENCE [LARGE SCALE GENOMIC DNA]</scope>
    <source>
        <strain evidence="25">KSC_2009_1</strain>
    </source>
</reference>
<protein>
    <recommendedName>
        <fullName evidence="19">Interphotoreceptor matrix proteoglycan 2</fullName>
    </recommendedName>
    <alternativeName>
        <fullName evidence="20">Sialoprotein associated with cones and rods proteoglycan</fullName>
    </alternativeName>
</protein>
<dbReference type="SUPFAM" id="SSF54001">
    <property type="entry name" value="Cysteine proteinases"/>
    <property type="match status" value="1"/>
</dbReference>
<keyword evidence="26" id="KW-1185">Reference proteome</keyword>
<dbReference type="GO" id="GO:0005540">
    <property type="term" value="F:hyaluronic acid binding"/>
    <property type="evidence" value="ECO:0007669"/>
    <property type="project" value="TreeGrafter"/>
</dbReference>
<keyword evidence="15" id="KW-1015">Disulfide bond</keyword>
<dbReference type="PROSITE" id="PS50600">
    <property type="entry name" value="ULP_PROTEASE"/>
    <property type="match status" value="1"/>
</dbReference>
<comment type="similarity">
    <text evidence="3">Belongs to the peptidase C48 family.</text>
</comment>
<keyword evidence="11" id="KW-0677">Repeat</keyword>
<keyword evidence="16" id="KW-0325">Glycoprotein</keyword>
<organism evidence="25 26">
    <name type="scientific">Alligator mississippiensis</name>
    <name type="common">American alligator</name>
    <dbReference type="NCBI Taxonomy" id="8496"/>
    <lineage>
        <taxon>Eukaryota</taxon>
        <taxon>Metazoa</taxon>
        <taxon>Chordata</taxon>
        <taxon>Craniata</taxon>
        <taxon>Vertebrata</taxon>
        <taxon>Euteleostomi</taxon>
        <taxon>Archelosauria</taxon>
        <taxon>Archosauria</taxon>
        <taxon>Crocodylia</taxon>
        <taxon>Alligatoridae</taxon>
        <taxon>Alligatorinae</taxon>
        <taxon>Alligator</taxon>
    </lineage>
</organism>
<feature type="region of interest" description="Disordered" evidence="21">
    <location>
        <begin position="1863"/>
        <end position="1884"/>
    </location>
</feature>
<evidence type="ECO:0000256" key="8">
    <source>
        <dbReference type="ARBA" id="ARBA00022674"/>
    </source>
</evidence>
<evidence type="ECO:0000256" key="5">
    <source>
        <dbReference type="ARBA" id="ARBA00022530"/>
    </source>
</evidence>
<feature type="compositionally biased region" description="Low complexity" evidence="21">
    <location>
        <begin position="537"/>
        <end position="546"/>
    </location>
</feature>
<dbReference type="InterPro" id="IPR003653">
    <property type="entry name" value="Peptidase_C48_C"/>
</dbReference>
<dbReference type="GO" id="GO:0008234">
    <property type="term" value="F:cysteine-type peptidase activity"/>
    <property type="evidence" value="ECO:0007669"/>
    <property type="project" value="InterPro"/>
</dbReference>
<feature type="domain" description="SEA" evidence="23">
    <location>
        <begin position="1394"/>
        <end position="1501"/>
    </location>
</feature>
<feature type="region of interest" description="Disordered" evidence="21">
    <location>
        <begin position="275"/>
        <end position="294"/>
    </location>
</feature>
<comment type="caution">
    <text evidence="25">The sequence shown here is derived from an EMBL/GenBank/DDBJ whole genome shotgun (WGS) entry which is preliminary data.</text>
</comment>
<feature type="region of interest" description="Disordered" evidence="21">
    <location>
        <begin position="379"/>
        <end position="399"/>
    </location>
</feature>
<keyword evidence="6" id="KW-0245">EGF-like domain</keyword>
<keyword evidence="10" id="KW-0732">Signal</keyword>
<evidence type="ECO:0000256" key="17">
    <source>
        <dbReference type="ARBA" id="ARBA00023273"/>
    </source>
</evidence>
<keyword evidence="17" id="KW-0966">Cell projection</keyword>
<keyword evidence="8" id="KW-0358">Heparin-binding</keyword>
<feature type="compositionally biased region" description="Gly residues" evidence="21">
    <location>
        <begin position="31"/>
        <end position="49"/>
    </location>
</feature>
<evidence type="ECO:0000313" key="25">
    <source>
        <dbReference type="EMBL" id="KYO22553.1"/>
    </source>
</evidence>
<dbReference type="PANTHER" id="PTHR12199:SF4">
    <property type="entry name" value="INTERPHOTORECEPTOR MATRIX PROTEOGLYCAN 2"/>
    <property type="match status" value="1"/>
</dbReference>
<evidence type="ECO:0000256" key="11">
    <source>
        <dbReference type="ARBA" id="ARBA00022737"/>
    </source>
</evidence>
<evidence type="ECO:0000256" key="1">
    <source>
        <dbReference type="ARBA" id="ARBA00004451"/>
    </source>
</evidence>
<dbReference type="SMART" id="SM00200">
    <property type="entry name" value="SEA"/>
    <property type="match status" value="2"/>
</dbReference>
<feature type="region of interest" description="Disordered" evidence="21">
    <location>
        <begin position="299"/>
        <end position="358"/>
    </location>
</feature>
<dbReference type="InterPro" id="IPR039861">
    <property type="entry name" value="IMPG"/>
</dbReference>
<evidence type="ECO:0000259" key="23">
    <source>
        <dbReference type="PROSITE" id="PS50024"/>
    </source>
</evidence>
<dbReference type="Pfam" id="PF02902">
    <property type="entry name" value="Peptidase_C48"/>
    <property type="match status" value="1"/>
</dbReference>
<dbReference type="FunFam" id="3.30.70.960:FF:000002">
    <property type="entry name" value="Interphotoreceptor matrix proteoglycan 2"/>
    <property type="match status" value="1"/>
</dbReference>
<dbReference type="Pfam" id="PF01390">
    <property type="entry name" value="SEA"/>
    <property type="match status" value="2"/>
</dbReference>
<keyword evidence="7 25" id="KW-0645">Protease</keyword>
<evidence type="ECO:0000256" key="16">
    <source>
        <dbReference type="ARBA" id="ARBA00023180"/>
    </source>
</evidence>
<dbReference type="FunFam" id="1.10.418.20:FF:000001">
    <property type="entry name" value="sentrin-specific protease 6 isoform X1"/>
    <property type="match status" value="1"/>
</dbReference>
<dbReference type="Gene3D" id="3.30.310.130">
    <property type="entry name" value="Ubiquitin-related"/>
    <property type="match status" value="1"/>
</dbReference>
<keyword evidence="13 22" id="KW-1133">Transmembrane helix</keyword>
<dbReference type="FunFam" id="1.10.418.20:FF:000004">
    <property type="entry name" value="sentrin-specific protease 7 isoform X1"/>
    <property type="match status" value="1"/>
</dbReference>
<evidence type="ECO:0000256" key="6">
    <source>
        <dbReference type="ARBA" id="ARBA00022536"/>
    </source>
</evidence>
<comment type="subcellular location">
    <subcellularLocation>
        <location evidence="18">Photoreceptor inner segment membrane</location>
        <topology evidence="18">Single-pass type I membrane protein</topology>
    </subcellularLocation>
    <subcellularLocation>
        <location evidence="1">Photoreceptor outer segment membrane</location>
        <topology evidence="1">Single-pass type I membrane protein</topology>
    </subcellularLocation>
    <subcellularLocation>
        <location evidence="2">Secreted</location>
        <location evidence="2">Extracellular space</location>
        <location evidence="2">Extracellular matrix</location>
        <location evidence="2">Interphotoreceptor matrix</location>
    </subcellularLocation>
</comment>
<evidence type="ECO:0000313" key="26">
    <source>
        <dbReference type="Proteomes" id="UP000050525"/>
    </source>
</evidence>
<dbReference type="Gene3D" id="3.30.70.960">
    <property type="entry name" value="SEA domain"/>
    <property type="match status" value="1"/>
</dbReference>
<feature type="compositionally biased region" description="Polar residues" evidence="21">
    <location>
        <begin position="1866"/>
        <end position="1881"/>
    </location>
</feature>
<dbReference type="Gene3D" id="1.10.418.20">
    <property type="match status" value="1"/>
</dbReference>
<feature type="region of interest" description="Disordered" evidence="21">
    <location>
        <begin position="1"/>
        <end position="99"/>
    </location>
</feature>
<evidence type="ECO:0000256" key="12">
    <source>
        <dbReference type="ARBA" id="ARBA00022801"/>
    </source>
</evidence>
<evidence type="ECO:0000256" key="19">
    <source>
        <dbReference type="ARBA" id="ARBA00074164"/>
    </source>
</evidence>
<accession>A0A151MDI3</accession>
<evidence type="ECO:0000256" key="15">
    <source>
        <dbReference type="ARBA" id="ARBA00023157"/>
    </source>
</evidence>
<dbReference type="GO" id="GO:0006508">
    <property type="term" value="P:proteolysis"/>
    <property type="evidence" value="ECO:0007669"/>
    <property type="project" value="UniProtKB-KW"/>
</dbReference>
<evidence type="ECO:0000256" key="20">
    <source>
        <dbReference type="ARBA" id="ARBA00080162"/>
    </source>
</evidence>
<evidence type="ECO:0000256" key="4">
    <source>
        <dbReference type="ARBA" id="ARBA00022525"/>
    </source>
</evidence>
<keyword evidence="14 22" id="KW-0472">Membrane</keyword>
<evidence type="ECO:0000256" key="10">
    <source>
        <dbReference type="ARBA" id="ARBA00022729"/>
    </source>
</evidence>
<evidence type="ECO:0000256" key="14">
    <source>
        <dbReference type="ARBA" id="ARBA00023136"/>
    </source>
</evidence>
<evidence type="ECO:0000256" key="9">
    <source>
        <dbReference type="ARBA" id="ARBA00022692"/>
    </source>
</evidence>
<evidence type="ECO:0000259" key="24">
    <source>
        <dbReference type="PROSITE" id="PS50600"/>
    </source>
</evidence>
<dbReference type="GO" id="GO:0007601">
    <property type="term" value="P:visual perception"/>
    <property type="evidence" value="ECO:0007669"/>
    <property type="project" value="InterPro"/>
</dbReference>
<dbReference type="PROSITE" id="PS50024">
    <property type="entry name" value="SEA"/>
    <property type="match status" value="2"/>
</dbReference>
<name>A0A151MDI3_ALLMI</name>
<dbReference type="STRING" id="8496.A0A151MDI3"/>
<dbReference type="GO" id="GO:0033165">
    <property type="term" value="C:interphotoreceptor matrix"/>
    <property type="evidence" value="ECO:0007669"/>
    <property type="project" value="UniProtKB-SubCell"/>
</dbReference>
<sequence>MMPEGHAAAAPQGDGLEGPGRRRQRLPWVGAGAGGGARAGSGSAGGGLGRSTAAEPVEKMMEGNGKTSVPSGLYRFRIPKKKPSSKPEEGHVQSPLSRLTDSHHLDCPLQEWKLRARNRGCSSNRKRQRDFDRHDFAGERAIIGQPKVMLTNILRTEIGRKYTQNQLITDANISDDDKVQSDLPTSSSVASLEICQILNPPLQNLFQSKRQPKIILTNVLRTKVGRKYAKSHLSFDANISDADKLQLGQPPSSSVASLQTCQILSPTLQSSFLSKRYERRPKKSDDSLLKLTESSEETESNNIVISVRRHDAQKKENKEADHQDKRSKNLNNTSLDWREASGLNSEKRKRFSGHLSDQCNTRSSEKLLLSCKEQRISSDQLPDCRGSSESSHGHQANTLQEDIPQLLSTESKATSIQDDGKPAASCAKESCLGSPPKSWLPSKLKVDTSEYMRKLRNRCRSDRTFIPAEPIVLSSDEEEGSSEPDHPEMPHVQPGQDDSPNSRESEQDAESLPQEPLQDVTESKSEQVSSEPCEDNSSTGSLSSSTPNEQRGPTLDIKYATLFIGKIKGRATGCVSFTTRYINIPFQVAFNKIIELSVDTVHLRKFGLWRSTDDSHSEKSKNLIFLWLSADCVEQIKTQLGMSVSRKPSKANEFLFLELLQPLMEQEQIKLNELIAEVSKKNRAPDLSDLSWKQVLPLFKDLSPEDSSFMKYHHTLFQQQLKESASVLPDPVPQESKVNAAKPNYAVLHKQNNGHYAISLSSKSDDKWKEIRETGPVENLIVYPPPPAKGGLGVTKEDLKCLEYGEFLNDVIIDFYLKYLLLEKAPKHLAERSHVFSSFFYKCLTRREKNSEKDPKLSAAQRRHRRVKTWTRRINIFTKDYIFVPVNEESHWYLAVICFPGLEAAVYEDCPNQCLLQPHIKQSSLHSKKETEAVRTSTVLVFGDNCKDEEELDLNSSLHLKDGDQQTTLSSALNSYNSKAFAAAVIRSLGRKTSAAAIKLDSKPAPSANQESSLNDSNPQKICKRPCILILDSLKAGSLRSTVQILRQYLEIEWEVKRKTHREFGKSTMIDFCPRVPKQDNSSDCGVYLLQYVEAFFQNPIINFEQPMHLERWFPRRVVKNKREEIQDLILQLHLQQQVKITMLRFPWKIHLGVLLFVLIGGDRQVFTAEAYPTAEKAQVKDDAPTPQSNGWRLGSPSLSLESKRLADFSEMEQLNRHSLLRRKRSIMFPSGVKICPDETVEEAIANHLKYFRLRVCQEAVWEVFKTFWDRLPEREEYQSWMSLCEEGRMSISEMGTNFSQSEEHRSLIVKKLPSAKEALSGLCKDLSCGSGMPTASPADDATTLRDAAANVPAPHEVSIESPSDSTFIKTEDLDNSINNEIKKEDEKLVKPTPEQMIEFSIIISGEKYSEELRDPSTVQHQLLSEQFTSQVQNAYEGLPGFKNIHVLEFSGVEVYYAAIFDGKAILNATWDLINLQSNKVEDDTFAEIGDSPTVVYTINDFRDYIADILQKNSFLENISLALDPDSLQLINVKEILSPVPEEPSWNTENPIVLEPAESDVDKPLLAEWPSADELTISNILPLDFTEPDFTLEDEQSNGNAIWLRPDNLDSENNFNSTPKIPIISEADTTSSPDELVLEETSQISHLVTPSTLDGGFPVDYHEFLSIPASSDDGLEDIGESEGFLFPSSLAPHLVPKEMPATGSSVVPVTSVPTMASVSVIEPSTEGEKQDEIKLIDVDSISHDPLKRGQSHLEVKPLQPDTYLGGKIIYEDGSGSAFDASGQGQEPESNIWLLDAATLEPISDPLPDRWLDGDNESLLIRAEDPPEELIIDYIINSVEELHSHSTEDEDESMTGARKELFDGSETKTPTFSEATTQQVPPSETEEVLDVELFLQTFEASGMLDHSFTEPSLAVKPSVDYSSLDMLDEEASLPPQEIDFSSEDHFVTSTVIYNLEHSEDSSEDHQIIYEVAGNQNEDGAKLEVVFTVSHSDIAVPTGQADMGSSQTGPPEPEIIQTAAPSMEAIVTDISVEEQQSPESLWTVEEGSGLVPLKPFDIELADNTGKASEHEFLESQQSEAATAVEISTIVPYLLDVTSGSEAFTGQASTEHDTQAPISFDTEVSLFAAVTVTKNPIDLLSDFPTAQPTILQPTASSTTQGEDMTTRVGDISVELDHVGTIYYTPVVNQEESSMTSSHMELSTNAHSTVRASVAWPTHENHINTAPSSRALVVFFSLRVTNMMFSEDLFNKNSPEYKALEQRFLELLVPYLQSNLTGFQNLEILNFRNGSIVVNSRMKFAKPVPRNVTNAVYMILEDFCNTAYQTMNLAIDKYSLDVESGDQADPCKFQACNEFSECLVNRWTGEAECVCFPGYLSIDGLPCNSICDLQPDFCLNDGKCDISPGHGAICRCRVGENWWYRGEHCEEFVSEPLVVGIAIASVAGFLLVASAVIFFLAKTLREQYTKNDSEDSLGGRDSLSSLENAVKYNPMYESDTTGQSQYYRRYPQVTSYSSTSGDTSTDYSSEEIRHIYENSELTKEEIQDRIRIIELYTKDRQFAEFVRQHQMKLL</sequence>
<evidence type="ECO:0000256" key="7">
    <source>
        <dbReference type="ARBA" id="ARBA00022670"/>
    </source>
</evidence>
<dbReference type="EMBL" id="AKHW03006231">
    <property type="protein sequence ID" value="KYO22553.1"/>
    <property type="molecule type" value="Genomic_DNA"/>
</dbReference>
<evidence type="ECO:0000256" key="22">
    <source>
        <dbReference type="SAM" id="Phobius"/>
    </source>
</evidence>
<feature type="domain" description="Ubiquitin-like protease family profile" evidence="24">
    <location>
        <begin position="792"/>
        <end position="1096"/>
    </location>
</feature>
<evidence type="ECO:0000256" key="2">
    <source>
        <dbReference type="ARBA" id="ARBA00004593"/>
    </source>
</evidence>
<feature type="transmembrane region" description="Helical" evidence="22">
    <location>
        <begin position="2429"/>
        <end position="2453"/>
    </location>
</feature>
<dbReference type="InterPro" id="IPR036364">
    <property type="entry name" value="SEA_dom_sf"/>
</dbReference>
<evidence type="ECO:0000256" key="18">
    <source>
        <dbReference type="ARBA" id="ARBA00060509"/>
    </source>
</evidence>
<gene>
    <name evidence="25" type="primary">SENP7</name>
    <name evidence="25" type="ORF">Y1Q_0003096</name>
</gene>
<keyword evidence="9 22" id="KW-0812">Transmembrane</keyword>
<dbReference type="Proteomes" id="UP000050525">
    <property type="component" value="Unassembled WGS sequence"/>
</dbReference>
<evidence type="ECO:0000256" key="13">
    <source>
        <dbReference type="ARBA" id="ARBA00022989"/>
    </source>
</evidence>
<dbReference type="GO" id="GO:0008201">
    <property type="term" value="F:heparin binding"/>
    <property type="evidence" value="ECO:0007669"/>
    <property type="project" value="UniProtKB-KW"/>
</dbReference>
<evidence type="ECO:0000256" key="3">
    <source>
        <dbReference type="ARBA" id="ARBA00005234"/>
    </source>
</evidence>
<dbReference type="SUPFAM" id="SSF82671">
    <property type="entry name" value="SEA domain"/>
    <property type="match status" value="2"/>
</dbReference>
<dbReference type="InterPro" id="IPR038765">
    <property type="entry name" value="Papain-like_cys_pep_sf"/>
</dbReference>
<dbReference type="eggNOG" id="ENOG502QT6W">
    <property type="taxonomic scope" value="Eukaryota"/>
</dbReference>
<keyword evidence="12" id="KW-0378">Hydrolase</keyword>
<feature type="domain" description="SEA" evidence="23">
    <location>
        <begin position="2226"/>
        <end position="2339"/>
    </location>
</feature>
<feature type="region of interest" description="Disordered" evidence="21">
    <location>
        <begin position="412"/>
        <end position="442"/>
    </location>
</feature>
<proteinExistence type="inferred from homology"/>
<dbReference type="InterPro" id="IPR000082">
    <property type="entry name" value="SEA_dom"/>
</dbReference>
<keyword evidence="4" id="KW-0964">Secreted</keyword>